<dbReference type="InterPro" id="IPR007848">
    <property type="entry name" value="Small_mtfrase_dom"/>
</dbReference>
<dbReference type="InterPro" id="IPR052190">
    <property type="entry name" value="Euk-Arch_PrmC-MTase"/>
</dbReference>
<dbReference type="Gene3D" id="3.40.50.150">
    <property type="entry name" value="Vaccinia Virus protein VP39"/>
    <property type="match status" value="1"/>
</dbReference>
<feature type="domain" description="DUF7059" evidence="6">
    <location>
        <begin position="14"/>
        <end position="96"/>
    </location>
</feature>
<dbReference type="GO" id="GO:0008170">
    <property type="term" value="F:N-methyltransferase activity"/>
    <property type="evidence" value="ECO:0007669"/>
    <property type="project" value="UniProtKB-ARBA"/>
</dbReference>
<dbReference type="GO" id="GO:0035657">
    <property type="term" value="C:eRF1 methyltransferase complex"/>
    <property type="evidence" value="ECO:0007669"/>
    <property type="project" value="TreeGrafter"/>
</dbReference>
<comment type="similarity">
    <text evidence="1">Belongs to the eukaryotic/archaeal PrmC-related family.</text>
</comment>
<dbReference type="InterPro" id="IPR029063">
    <property type="entry name" value="SAM-dependent_MTases_sf"/>
</dbReference>
<keyword evidence="2 7" id="KW-0489">Methyltransferase</keyword>
<evidence type="ECO:0000256" key="1">
    <source>
        <dbReference type="ARBA" id="ARBA00006149"/>
    </source>
</evidence>
<keyword evidence="4" id="KW-0949">S-adenosyl-L-methionine</keyword>
<evidence type="ECO:0000256" key="4">
    <source>
        <dbReference type="ARBA" id="ARBA00022691"/>
    </source>
</evidence>
<dbReference type="GO" id="GO:0003676">
    <property type="term" value="F:nucleic acid binding"/>
    <property type="evidence" value="ECO:0007669"/>
    <property type="project" value="InterPro"/>
</dbReference>
<keyword evidence="3" id="KW-0808">Transferase</keyword>
<dbReference type="SUPFAM" id="SSF53335">
    <property type="entry name" value="S-adenosyl-L-methionine-dependent methyltransferases"/>
    <property type="match status" value="1"/>
</dbReference>
<accession>A0A7W5FAV1</accession>
<evidence type="ECO:0000313" key="8">
    <source>
        <dbReference type="Proteomes" id="UP000577707"/>
    </source>
</evidence>
<dbReference type="CDD" id="cd02440">
    <property type="entry name" value="AdoMet_MTases"/>
    <property type="match status" value="1"/>
</dbReference>
<feature type="domain" description="Methyltransferase small" evidence="5">
    <location>
        <begin position="142"/>
        <end position="269"/>
    </location>
</feature>
<dbReference type="RefSeq" id="WP_183549922.1">
    <property type="nucleotide sequence ID" value="NZ_BMQT01000012.1"/>
</dbReference>
<dbReference type="InterPro" id="IPR002052">
    <property type="entry name" value="DNA_methylase_N6_adenine_CS"/>
</dbReference>
<organism evidence="7 8">
    <name type="scientific">Nocardioides albus</name>
    <dbReference type="NCBI Taxonomy" id="1841"/>
    <lineage>
        <taxon>Bacteria</taxon>
        <taxon>Bacillati</taxon>
        <taxon>Actinomycetota</taxon>
        <taxon>Actinomycetes</taxon>
        <taxon>Propionibacteriales</taxon>
        <taxon>Nocardioidaceae</taxon>
        <taxon>Nocardioides</taxon>
    </lineage>
</organism>
<name>A0A7W5FAV1_9ACTN</name>
<evidence type="ECO:0000259" key="6">
    <source>
        <dbReference type="Pfam" id="PF23186"/>
    </source>
</evidence>
<dbReference type="AlphaFoldDB" id="A0A7W5FAV1"/>
<dbReference type="InterPro" id="IPR055487">
    <property type="entry name" value="DUF7059"/>
</dbReference>
<evidence type="ECO:0000256" key="3">
    <source>
        <dbReference type="ARBA" id="ARBA00022679"/>
    </source>
</evidence>
<keyword evidence="8" id="KW-1185">Reference proteome</keyword>
<protein>
    <submittedName>
        <fullName evidence="7">Methylase of polypeptide subunit release factors</fullName>
    </submittedName>
</protein>
<dbReference type="GO" id="GO:0008757">
    <property type="term" value="F:S-adenosylmethionine-dependent methyltransferase activity"/>
    <property type="evidence" value="ECO:0007669"/>
    <property type="project" value="TreeGrafter"/>
</dbReference>
<reference evidence="7 8" key="1">
    <citation type="submission" date="2020-08" db="EMBL/GenBank/DDBJ databases">
        <title>Genomic Encyclopedia of Type Strains, Phase III (KMG-III): the genomes of soil and plant-associated and newly described type strains.</title>
        <authorList>
            <person name="Whitman W."/>
        </authorList>
    </citation>
    <scope>NUCLEOTIDE SEQUENCE [LARGE SCALE GENOMIC DNA]</scope>
    <source>
        <strain evidence="7 8">CECT 3302</strain>
    </source>
</reference>
<evidence type="ECO:0000256" key="2">
    <source>
        <dbReference type="ARBA" id="ARBA00022603"/>
    </source>
</evidence>
<dbReference type="GO" id="GO:0008276">
    <property type="term" value="F:protein methyltransferase activity"/>
    <property type="evidence" value="ECO:0007669"/>
    <property type="project" value="TreeGrafter"/>
</dbReference>
<evidence type="ECO:0000259" key="5">
    <source>
        <dbReference type="Pfam" id="PF05175"/>
    </source>
</evidence>
<comment type="caution">
    <text evidence="7">The sequence shown here is derived from an EMBL/GenBank/DDBJ whole genome shotgun (WGS) entry which is preliminary data.</text>
</comment>
<dbReference type="EMBL" id="JACHXG010000011">
    <property type="protein sequence ID" value="MBB3091557.1"/>
    <property type="molecule type" value="Genomic_DNA"/>
</dbReference>
<dbReference type="PANTHER" id="PTHR45875:SF1">
    <property type="entry name" value="METHYLTRANSFERASE N6AMT1"/>
    <property type="match status" value="1"/>
</dbReference>
<dbReference type="PROSITE" id="PS00092">
    <property type="entry name" value="N6_MTASE"/>
    <property type="match status" value="1"/>
</dbReference>
<dbReference type="Pfam" id="PF23186">
    <property type="entry name" value="DUF7059"/>
    <property type="match status" value="1"/>
</dbReference>
<dbReference type="Proteomes" id="UP000577707">
    <property type="component" value="Unassembled WGS sequence"/>
</dbReference>
<gene>
    <name evidence="7" type="ORF">FHS12_004527</name>
</gene>
<dbReference type="Pfam" id="PF05175">
    <property type="entry name" value="MTS"/>
    <property type="match status" value="1"/>
</dbReference>
<dbReference type="GO" id="GO:0032259">
    <property type="term" value="P:methylation"/>
    <property type="evidence" value="ECO:0007669"/>
    <property type="project" value="UniProtKB-KW"/>
</dbReference>
<sequence>MSDLPHRLRDALQQADFSYDSVAELLGPIAHSALSRNETLPGRRRTHGGSPLETLIRLFLLQTTVPLDHAEAALPGLVDRLAVEGILEQSVGEVAARLDVRPYATDDTSLWVVSDLTPGLDGGPQRIGTEHVLGISPASTSLAQLTIRDQVGTSLDLGTGCGVQALHLATHSNRVVATDVNQRALWITAFNAALNDVADRVDVRNGSFFEPVAGERFDLIATNPPFVISPATGERLVYRDSGLPGDRVVEDIVKAAPGMLTEGGWCQILGNWIISEDQPWDDRLEGWLSDEVDAFVVQREVLDPASYVELWLKDSGHHGAQDYLTRYDTWLSWFEEQKIEGVGFGWINLHRRSGARGNVQSTGASNPKRELLEWPYDVEQPIAPALKAWGEAARVEVTEDSTLVLVEDIQQETLGQPGAEDPSTVILRQQRGLRRARQADTIEAAFAGACDGDLAVGQILDALAQILDRDPAVVRSSYLPIAQELVNEGFLRPAPGTPGPAA</sequence>
<dbReference type="PANTHER" id="PTHR45875">
    <property type="entry name" value="METHYLTRANSFERASE N6AMT1"/>
    <property type="match status" value="1"/>
</dbReference>
<evidence type="ECO:0000313" key="7">
    <source>
        <dbReference type="EMBL" id="MBB3091557.1"/>
    </source>
</evidence>
<proteinExistence type="inferred from homology"/>